<feature type="region of interest" description="Disordered" evidence="4">
    <location>
        <begin position="226"/>
        <end position="245"/>
    </location>
</feature>
<dbReference type="PROSITE" id="PS01124">
    <property type="entry name" value="HTH_ARAC_FAMILY_2"/>
    <property type="match status" value="1"/>
</dbReference>
<dbReference type="InterPro" id="IPR011051">
    <property type="entry name" value="RmlC_Cupin_sf"/>
</dbReference>
<dbReference type="InterPro" id="IPR050204">
    <property type="entry name" value="AraC_XylS_family_regulators"/>
</dbReference>
<evidence type="ECO:0000256" key="3">
    <source>
        <dbReference type="ARBA" id="ARBA00023163"/>
    </source>
</evidence>
<organism evidence="6 7">
    <name type="scientific">Marinomonas colpomeniae</name>
    <dbReference type="NCBI Taxonomy" id="2774408"/>
    <lineage>
        <taxon>Bacteria</taxon>
        <taxon>Pseudomonadati</taxon>
        <taxon>Pseudomonadota</taxon>
        <taxon>Gammaproteobacteria</taxon>
        <taxon>Oceanospirillales</taxon>
        <taxon>Oceanospirillaceae</taxon>
        <taxon>Marinomonas</taxon>
    </lineage>
</organism>
<dbReference type="InterPro" id="IPR009057">
    <property type="entry name" value="Homeodomain-like_sf"/>
</dbReference>
<evidence type="ECO:0000256" key="4">
    <source>
        <dbReference type="SAM" id="MobiDB-lite"/>
    </source>
</evidence>
<keyword evidence="2" id="KW-0238">DNA-binding</keyword>
<dbReference type="InterPro" id="IPR014710">
    <property type="entry name" value="RmlC-like_jellyroll"/>
</dbReference>
<dbReference type="PANTHER" id="PTHR46796">
    <property type="entry name" value="HTH-TYPE TRANSCRIPTIONAL ACTIVATOR RHAS-RELATED"/>
    <property type="match status" value="1"/>
</dbReference>
<reference evidence="6 7" key="1">
    <citation type="submission" date="2020-09" db="EMBL/GenBank/DDBJ databases">
        <title>Marinomonas sp. nov., isolated from the cysticercosis algae of Qingdao, China.</title>
        <authorList>
            <person name="Sun X."/>
        </authorList>
    </citation>
    <scope>NUCLEOTIDE SEQUENCE [LARGE SCALE GENOMIC DNA]</scope>
    <source>
        <strain evidence="6 7">SM2066</strain>
    </source>
</reference>
<evidence type="ECO:0000313" key="6">
    <source>
        <dbReference type="EMBL" id="MBD5770284.1"/>
    </source>
</evidence>
<dbReference type="InterPro" id="IPR018060">
    <property type="entry name" value="HTH_AraC"/>
</dbReference>
<protein>
    <submittedName>
        <fullName evidence="6">Helix-turn-helix domain-containing protein</fullName>
    </submittedName>
</protein>
<comment type="caution">
    <text evidence="6">The sequence shown here is derived from an EMBL/GenBank/DDBJ whole genome shotgun (WGS) entry which is preliminary data.</text>
</comment>
<feature type="compositionally biased region" description="Polar residues" evidence="4">
    <location>
        <begin position="226"/>
        <end position="235"/>
    </location>
</feature>
<dbReference type="Gene3D" id="1.10.10.60">
    <property type="entry name" value="Homeodomain-like"/>
    <property type="match status" value="2"/>
</dbReference>
<dbReference type="SUPFAM" id="SSF51182">
    <property type="entry name" value="RmlC-like cupins"/>
    <property type="match status" value="1"/>
</dbReference>
<evidence type="ECO:0000313" key="7">
    <source>
        <dbReference type="Proteomes" id="UP000604161"/>
    </source>
</evidence>
<dbReference type="PANTHER" id="PTHR46796:SF10">
    <property type="entry name" value="TRANSCRIPTIONAL ACTIVATOR FEAR"/>
    <property type="match status" value="1"/>
</dbReference>
<dbReference type="EMBL" id="JACYFC010000001">
    <property type="protein sequence ID" value="MBD5770284.1"/>
    <property type="molecule type" value="Genomic_DNA"/>
</dbReference>
<dbReference type="Proteomes" id="UP000604161">
    <property type="component" value="Unassembled WGS sequence"/>
</dbReference>
<feature type="domain" description="HTH araC/xylS-type" evidence="5">
    <location>
        <begin position="147"/>
        <end position="245"/>
    </location>
</feature>
<evidence type="ECO:0000259" key="5">
    <source>
        <dbReference type="PROSITE" id="PS01124"/>
    </source>
</evidence>
<keyword evidence="3" id="KW-0804">Transcription</keyword>
<keyword evidence="7" id="KW-1185">Reference proteome</keyword>
<dbReference type="SMART" id="SM00342">
    <property type="entry name" value="HTH_ARAC"/>
    <property type="match status" value="1"/>
</dbReference>
<dbReference type="SUPFAM" id="SSF46689">
    <property type="entry name" value="Homeodomain-like"/>
    <property type="match status" value="2"/>
</dbReference>
<evidence type="ECO:0000256" key="1">
    <source>
        <dbReference type="ARBA" id="ARBA00023015"/>
    </source>
</evidence>
<sequence length="245" mass="27789">MHLRNIILPNSCDQHNHGHHQLIIAVKGHALFEIDGKGGVVNSHTGCLAPASETHYFEGIGDNNHIIIDIPNVQLNSRLENLFEQPRYFSIDDNLKMLISYLDKESNNFNFFPEALDGCTLGLMASLHHRILGDLPDNKNRSKLNISSISRFIDENLDQKLSVTQLAEMHHVSSGHFSELFTNETSVTPYQFILKKRLEKAYDLIITTNKPLSIIAEETGFSNQSSMTHSFQRSYGHSPRHLRKC</sequence>
<dbReference type="RefSeq" id="WP_191593637.1">
    <property type="nucleotide sequence ID" value="NZ_JACYFC010000001.1"/>
</dbReference>
<dbReference type="Gene3D" id="2.60.120.10">
    <property type="entry name" value="Jelly Rolls"/>
    <property type="match status" value="1"/>
</dbReference>
<dbReference type="Pfam" id="PF12833">
    <property type="entry name" value="HTH_18"/>
    <property type="match status" value="1"/>
</dbReference>
<evidence type="ECO:0000256" key="2">
    <source>
        <dbReference type="ARBA" id="ARBA00023125"/>
    </source>
</evidence>
<proteinExistence type="predicted"/>
<gene>
    <name evidence="6" type="ORF">IF202_04400</name>
</gene>
<name>A0ABR8NW66_9GAMM</name>
<keyword evidence="1" id="KW-0805">Transcription regulation</keyword>
<accession>A0ABR8NW66</accession>